<name>A0A4Y7T508_COPMI</name>
<organism evidence="1 2">
    <name type="scientific">Coprinellus micaceus</name>
    <name type="common">Glistening ink-cap mushroom</name>
    <name type="synonym">Coprinus micaceus</name>
    <dbReference type="NCBI Taxonomy" id="71717"/>
    <lineage>
        <taxon>Eukaryota</taxon>
        <taxon>Fungi</taxon>
        <taxon>Dikarya</taxon>
        <taxon>Basidiomycota</taxon>
        <taxon>Agaricomycotina</taxon>
        <taxon>Agaricomycetes</taxon>
        <taxon>Agaricomycetidae</taxon>
        <taxon>Agaricales</taxon>
        <taxon>Agaricineae</taxon>
        <taxon>Psathyrellaceae</taxon>
        <taxon>Coprinellus</taxon>
    </lineage>
</organism>
<comment type="caution">
    <text evidence="1">The sequence shown here is derived from an EMBL/GenBank/DDBJ whole genome shotgun (WGS) entry which is preliminary data.</text>
</comment>
<keyword evidence="2" id="KW-1185">Reference proteome</keyword>
<dbReference type="AlphaFoldDB" id="A0A4Y7T508"/>
<reference evidence="1 2" key="1">
    <citation type="journal article" date="2019" name="Nat. Ecol. Evol.">
        <title>Megaphylogeny resolves global patterns of mushroom evolution.</title>
        <authorList>
            <person name="Varga T."/>
            <person name="Krizsan K."/>
            <person name="Foldi C."/>
            <person name="Dima B."/>
            <person name="Sanchez-Garcia M."/>
            <person name="Sanchez-Ramirez S."/>
            <person name="Szollosi G.J."/>
            <person name="Szarkandi J.G."/>
            <person name="Papp V."/>
            <person name="Albert L."/>
            <person name="Andreopoulos W."/>
            <person name="Angelini C."/>
            <person name="Antonin V."/>
            <person name="Barry K.W."/>
            <person name="Bougher N.L."/>
            <person name="Buchanan P."/>
            <person name="Buyck B."/>
            <person name="Bense V."/>
            <person name="Catcheside P."/>
            <person name="Chovatia M."/>
            <person name="Cooper J."/>
            <person name="Damon W."/>
            <person name="Desjardin D."/>
            <person name="Finy P."/>
            <person name="Geml J."/>
            <person name="Haridas S."/>
            <person name="Hughes K."/>
            <person name="Justo A."/>
            <person name="Karasinski D."/>
            <person name="Kautmanova I."/>
            <person name="Kiss B."/>
            <person name="Kocsube S."/>
            <person name="Kotiranta H."/>
            <person name="LaButti K.M."/>
            <person name="Lechner B.E."/>
            <person name="Liimatainen K."/>
            <person name="Lipzen A."/>
            <person name="Lukacs Z."/>
            <person name="Mihaltcheva S."/>
            <person name="Morgado L.N."/>
            <person name="Niskanen T."/>
            <person name="Noordeloos M.E."/>
            <person name="Ohm R.A."/>
            <person name="Ortiz-Santana B."/>
            <person name="Ovrebo C."/>
            <person name="Racz N."/>
            <person name="Riley R."/>
            <person name="Savchenko A."/>
            <person name="Shiryaev A."/>
            <person name="Soop K."/>
            <person name="Spirin V."/>
            <person name="Szebenyi C."/>
            <person name="Tomsovsky M."/>
            <person name="Tulloss R.E."/>
            <person name="Uehling J."/>
            <person name="Grigoriev I.V."/>
            <person name="Vagvolgyi C."/>
            <person name="Papp T."/>
            <person name="Martin F.M."/>
            <person name="Miettinen O."/>
            <person name="Hibbett D.S."/>
            <person name="Nagy L.G."/>
        </authorList>
    </citation>
    <scope>NUCLEOTIDE SEQUENCE [LARGE SCALE GENOMIC DNA]</scope>
    <source>
        <strain evidence="1 2">FP101781</strain>
    </source>
</reference>
<dbReference type="Proteomes" id="UP000298030">
    <property type="component" value="Unassembled WGS sequence"/>
</dbReference>
<proteinExistence type="predicted"/>
<gene>
    <name evidence="1" type="ORF">FA13DRAFT_685916</name>
</gene>
<dbReference type="EMBL" id="QPFP01000029">
    <property type="protein sequence ID" value="TEB29034.1"/>
    <property type="molecule type" value="Genomic_DNA"/>
</dbReference>
<sequence length="106" mass="11869">MIECRKVWLVSAGGDEGSQGKARVLRWSEGRVGILTIMVCVCVPSLAPTPNPAYARKTLRNLCCVETIVCDTVLQLRPSLGADRMSIHQHRYGRYRSSFNFDRVLS</sequence>
<evidence type="ECO:0000313" key="1">
    <source>
        <dbReference type="EMBL" id="TEB29034.1"/>
    </source>
</evidence>
<protein>
    <submittedName>
        <fullName evidence="1">Uncharacterized protein</fullName>
    </submittedName>
</protein>
<accession>A0A4Y7T508</accession>
<evidence type="ECO:0000313" key="2">
    <source>
        <dbReference type="Proteomes" id="UP000298030"/>
    </source>
</evidence>